<evidence type="ECO:0000256" key="3">
    <source>
        <dbReference type="ARBA" id="ARBA00022475"/>
    </source>
</evidence>
<dbReference type="HAMAP" id="MF_00422">
    <property type="entry name" value="SecE"/>
    <property type="match status" value="1"/>
</dbReference>
<comment type="function">
    <text evidence="9">Essential subunit of the Sec protein translocation channel SecYEG. Clamps together the 2 halves of SecY. May contact the channel plug during translocation.</text>
</comment>
<dbReference type="RefSeq" id="WP_068169695.1">
    <property type="nucleotide sequence ID" value="NZ_CP061538.1"/>
</dbReference>
<dbReference type="InterPro" id="IPR001901">
    <property type="entry name" value="Translocase_SecE/Sec61-g"/>
</dbReference>
<dbReference type="InterPro" id="IPR038379">
    <property type="entry name" value="SecE_sf"/>
</dbReference>
<evidence type="ECO:0000256" key="6">
    <source>
        <dbReference type="ARBA" id="ARBA00022989"/>
    </source>
</evidence>
<evidence type="ECO:0000256" key="5">
    <source>
        <dbReference type="ARBA" id="ARBA00022927"/>
    </source>
</evidence>
<name>A0A7H2BL39_9MICC</name>
<comment type="subcellular location">
    <subcellularLocation>
        <location evidence="9">Cell membrane</location>
        <topology evidence="9">Single-pass membrane protein</topology>
    </subcellularLocation>
    <subcellularLocation>
        <location evidence="1">Membrane</location>
    </subcellularLocation>
</comment>
<evidence type="ECO:0000256" key="1">
    <source>
        <dbReference type="ARBA" id="ARBA00004370"/>
    </source>
</evidence>
<keyword evidence="5 9" id="KW-0653">Protein transport</keyword>
<reference evidence="10 11" key="1">
    <citation type="submission" date="2020-09" db="EMBL/GenBank/DDBJ databases">
        <title>Investigation of environmental microbe.</title>
        <authorList>
            <person name="Ou Y."/>
            <person name="Kang Q."/>
        </authorList>
    </citation>
    <scope>NUCLEOTIDE SEQUENCE [LARGE SCALE GENOMIC DNA]</scope>
    <source>
        <strain evidence="10 11">KJZ-9</strain>
    </source>
</reference>
<protein>
    <recommendedName>
        <fullName evidence="9">Protein translocase subunit SecE</fullName>
    </recommendedName>
</protein>
<organism evidence="10 11">
    <name type="scientific">Rothia amarae</name>
    <dbReference type="NCBI Taxonomy" id="169480"/>
    <lineage>
        <taxon>Bacteria</taxon>
        <taxon>Bacillati</taxon>
        <taxon>Actinomycetota</taxon>
        <taxon>Actinomycetes</taxon>
        <taxon>Micrococcales</taxon>
        <taxon>Micrococcaceae</taxon>
        <taxon>Rothia</taxon>
    </lineage>
</organism>
<evidence type="ECO:0000256" key="9">
    <source>
        <dbReference type="HAMAP-Rule" id="MF_00422"/>
    </source>
</evidence>
<keyword evidence="6 9" id="KW-1133">Transmembrane helix</keyword>
<comment type="subunit">
    <text evidence="9">Component of the Sec protein translocase complex. Heterotrimer consisting of SecY, SecE and SecG subunits. The heterotrimers can form oligomers, although 1 heterotrimer is thought to be able to translocate proteins. Interacts with the ribosome. Interacts with SecDF, and other proteins may be involved. Interacts with SecA.</text>
</comment>
<dbReference type="EMBL" id="CP061538">
    <property type="protein sequence ID" value="QNV40385.1"/>
    <property type="molecule type" value="Genomic_DNA"/>
</dbReference>
<accession>A0A7H2BL39</accession>
<evidence type="ECO:0000256" key="7">
    <source>
        <dbReference type="ARBA" id="ARBA00023010"/>
    </source>
</evidence>
<dbReference type="GO" id="GO:0008320">
    <property type="term" value="F:protein transmembrane transporter activity"/>
    <property type="evidence" value="ECO:0007669"/>
    <property type="project" value="UniProtKB-UniRule"/>
</dbReference>
<keyword evidence="3 9" id="KW-1003">Cell membrane</keyword>
<dbReference type="Proteomes" id="UP000516421">
    <property type="component" value="Chromosome"/>
</dbReference>
<evidence type="ECO:0000256" key="8">
    <source>
        <dbReference type="ARBA" id="ARBA00023136"/>
    </source>
</evidence>
<keyword evidence="8 9" id="KW-0472">Membrane</keyword>
<dbReference type="InterPro" id="IPR005807">
    <property type="entry name" value="SecE_bac"/>
</dbReference>
<keyword evidence="4 9" id="KW-0812">Transmembrane</keyword>
<sequence length="89" mass="10082">MAKSAASGTAASRRVDSEEKRRGFFGRIFQFLREVIAELKKVTTPSGRELFNYVVIVLFFVLFMMVLIFGLDYLFGQGAFWVFGNGTVQ</sequence>
<dbReference type="PANTHER" id="PTHR33910:SF1">
    <property type="entry name" value="PROTEIN TRANSLOCASE SUBUNIT SECE"/>
    <property type="match status" value="1"/>
</dbReference>
<dbReference type="NCBIfam" id="TIGR00964">
    <property type="entry name" value="secE_bact"/>
    <property type="match status" value="1"/>
</dbReference>
<dbReference type="GO" id="GO:0005886">
    <property type="term" value="C:plasma membrane"/>
    <property type="evidence" value="ECO:0007669"/>
    <property type="project" value="UniProtKB-SubCell"/>
</dbReference>
<dbReference type="GO" id="GO:0043952">
    <property type="term" value="P:protein transport by the Sec complex"/>
    <property type="evidence" value="ECO:0007669"/>
    <property type="project" value="UniProtKB-UniRule"/>
</dbReference>
<dbReference type="PANTHER" id="PTHR33910">
    <property type="entry name" value="PROTEIN TRANSLOCASE SUBUNIT SECE"/>
    <property type="match status" value="1"/>
</dbReference>
<comment type="similarity">
    <text evidence="9">Belongs to the SecE/SEC61-gamma family.</text>
</comment>
<keyword evidence="2 9" id="KW-0813">Transport</keyword>
<evidence type="ECO:0000256" key="2">
    <source>
        <dbReference type="ARBA" id="ARBA00022448"/>
    </source>
</evidence>
<keyword evidence="7 9" id="KW-0811">Translocation</keyword>
<dbReference type="GO" id="GO:0009306">
    <property type="term" value="P:protein secretion"/>
    <property type="evidence" value="ECO:0007669"/>
    <property type="project" value="UniProtKB-UniRule"/>
</dbReference>
<dbReference type="GO" id="GO:0065002">
    <property type="term" value="P:intracellular protein transmembrane transport"/>
    <property type="evidence" value="ECO:0007669"/>
    <property type="project" value="UniProtKB-UniRule"/>
</dbReference>
<evidence type="ECO:0000313" key="10">
    <source>
        <dbReference type="EMBL" id="QNV40385.1"/>
    </source>
</evidence>
<dbReference type="GO" id="GO:0006605">
    <property type="term" value="P:protein targeting"/>
    <property type="evidence" value="ECO:0007669"/>
    <property type="project" value="UniProtKB-UniRule"/>
</dbReference>
<dbReference type="Gene3D" id="1.20.5.1030">
    <property type="entry name" value="Preprotein translocase secy subunit"/>
    <property type="match status" value="1"/>
</dbReference>
<dbReference type="Pfam" id="PF00584">
    <property type="entry name" value="SecE"/>
    <property type="match status" value="1"/>
</dbReference>
<dbReference type="KEGG" id="rama:IDM48_02915"/>
<feature type="transmembrane region" description="Helical" evidence="9">
    <location>
        <begin position="50"/>
        <end position="71"/>
    </location>
</feature>
<keyword evidence="11" id="KW-1185">Reference proteome</keyword>
<gene>
    <name evidence="9 10" type="primary">secE</name>
    <name evidence="10" type="ORF">IDM48_02915</name>
</gene>
<proteinExistence type="inferred from homology"/>
<dbReference type="AlphaFoldDB" id="A0A7H2BL39"/>
<evidence type="ECO:0000313" key="11">
    <source>
        <dbReference type="Proteomes" id="UP000516421"/>
    </source>
</evidence>
<evidence type="ECO:0000256" key="4">
    <source>
        <dbReference type="ARBA" id="ARBA00022692"/>
    </source>
</evidence>